<dbReference type="RefSeq" id="WP_230477768.1">
    <property type="nucleotide sequence ID" value="NZ_CP072842.1"/>
</dbReference>
<feature type="coiled-coil region" evidence="2">
    <location>
        <begin position="403"/>
        <end position="485"/>
    </location>
</feature>
<dbReference type="Proteomes" id="UP000672011">
    <property type="component" value="Chromosome"/>
</dbReference>
<dbReference type="EMBL" id="CP072842">
    <property type="protein sequence ID" value="QTV06946.1"/>
    <property type="molecule type" value="Genomic_DNA"/>
</dbReference>
<feature type="domain" description="Bacillithiol biosynthesis BshC C-terminal coiled-coil" evidence="4">
    <location>
        <begin position="376"/>
        <end position="527"/>
    </location>
</feature>
<dbReference type="HAMAP" id="MF_01867">
    <property type="entry name" value="BshC"/>
    <property type="match status" value="1"/>
</dbReference>
<dbReference type="Pfam" id="PF24850">
    <property type="entry name" value="CC_BshC"/>
    <property type="match status" value="1"/>
</dbReference>
<dbReference type="Pfam" id="PF10079">
    <property type="entry name" value="Rossmann-like_BshC"/>
    <property type="match status" value="1"/>
</dbReference>
<dbReference type="NCBIfam" id="TIGR03998">
    <property type="entry name" value="thiol_BshC"/>
    <property type="match status" value="1"/>
</dbReference>
<reference evidence="6" key="2">
    <citation type="submission" date="2021-04" db="EMBL/GenBank/DDBJ databases">
        <title>Taxonomy of Flavobacteriaceae bacterium ZY171143.</title>
        <authorList>
            <person name="Li F."/>
        </authorList>
    </citation>
    <scope>NUCLEOTIDE SEQUENCE [LARGE SCALE GENOMIC DNA]</scope>
    <source>
        <strain evidence="6">ZY171143</strain>
    </source>
</reference>
<feature type="domain" description="Bacillithiol biosynthesis BshC N-terminal Rossmann-like" evidence="3">
    <location>
        <begin position="1"/>
        <end position="372"/>
    </location>
</feature>
<sequence length="534" mass="62697">MDTKTISLKDSNYFSSLMLNYIDEKEDLKQFYNRFPSFENYIIQAQDKLETYQHRTILVQQLDQQLKDLSLSKKQKKNLELLSQNNTVTITTGHQLNLFTGPIFFFYKILQVIKQCKELNKKQDKINFVPVFWMATEDHDFEEINHFHYKDRIIHWNKEHGGPVGQLLTEGLDEVFNSYLSLIPNGKKKEQIKQIIEASYLTSTTLTEATRKLVQTLFGDLGLIMIDGDDKILKQTMIPVFEKEIIENLAFQHVIPQIEKLAKLDVHAQVNPREINLFYIANPLSRERIVFENGKFHVLNTSISFTKAEILEELNTYPEKFSPNVIIRPLYQETILPNVAYIGGGGELVYWLELKTMFDAYEVDFPLLVLRNSMLIRTNKQVEKQLALNLKDEDLFRSGRNIIKENVEQNSKLIEELPDLKNQLEDLFKKLENLSTKTDVSFANMVQAQRTKQIKGFEKLEKRLVKAEIKKQEEYQNRIDLLLEDLTQNNGLQERVRHFSDFDYVDIKLFIESIYQNIKPFEFNFIINTLAEDI</sequence>
<evidence type="ECO:0000259" key="3">
    <source>
        <dbReference type="Pfam" id="PF10079"/>
    </source>
</evidence>
<name>A0ABX7XG51_9FLAO</name>
<evidence type="ECO:0000313" key="6">
    <source>
        <dbReference type="Proteomes" id="UP000672011"/>
    </source>
</evidence>
<evidence type="ECO:0000256" key="2">
    <source>
        <dbReference type="HAMAP-Rule" id="MF_01867"/>
    </source>
</evidence>
<keyword evidence="6" id="KW-1185">Reference proteome</keyword>
<reference evidence="5 6" key="1">
    <citation type="journal article" date="2021" name="Int. J. Syst. Evol. Microbiol.">
        <title>Faecalibacter bovis sp. nov., isolated from cow faeces.</title>
        <authorList>
            <person name="Li F."/>
            <person name="Zhao W."/>
            <person name="Hong Q."/>
            <person name="Shao Q."/>
            <person name="Song J."/>
            <person name="Yang S."/>
        </authorList>
    </citation>
    <scope>NUCLEOTIDE SEQUENCE [LARGE SCALE GENOMIC DNA]</scope>
    <source>
        <strain evidence="5 6">ZY171143</strain>
    </source>
</reference>
<organism evidence="5 6">
    <name type="scientific">Faecalibacter bovis</name>
    <dbReference type="NCBI Taxonomy" id="2898187"/>
    <lineage>
        <taxon>Bacteria</taxon>
        <taxon>Pseudomonadati</taxon>
        <taxon>Bacteroidota</taxon>
        <taxon>Flavobacteriia</taxon>
        <taxon>Flavobacteriales</taxon>
        <taxon>Weeksellaceae</taxon>
        <taxon>Faecalibacter</taxon>
    </lineage>
</organism>
<comment type="similarity">
    <text evidence="2">Belongs to the BshC family.</text>
</comment>
<dbReference type="InterPro" id="IPR055399">
    <property type="entry name" value="CC_BshC"/>
</dbReference>
<evidence type="ECO:0000256" key="1">
    <source>
        <dbReference type="ARBA" id="ARBA00022598"/>
    </source>
</evidence>
<dbReference type="InterPro" id="IPR011199">
    <property type="entry name" value="Bacillithiol_biosynth_BshC"/>
</dbReference>
<evidence type="ECO:0000259" key="4">
    <source>
        <dbReference type="Pfam" id="PF24850"/>
    </source>
</evidence>
<evidence type="ECO:0000313" key="5">
    <source>
        <dbReference type="EMBL" id="QTV06946.1"/>
    </source>
</evidence>
<dbReference type="EC" id="6.-.-.-" evidence="2"/>
<accession>A0ABX7XG51</accession>
<keyword evidence="1 2" id="KW-0436">Ligase</keyword>
<dbReference type="InterPro" id="IPR055398">
    <property type="entry name" value="Rossmann-like_BshC"/>
</dbReference>
<protein>
    <recommendedName>
        <fullName evidence="2">Putative cysteine ligase BshC</fullName>
        <ecNumber evidence="2">6.-.-.-</ecNumber>
    </recommendedName>
</protein>
<keyword evidence="2" id="KW-0175">Coiled coil</keyword>
<gene>
    <name evidence="2 5" type="primary">bshC</name>
    <name evidence="5" type="ORF">J9309_06470</name>
</gene>
<proteinExistence type="inferred from homology"/>